<dbReference type="Pfam" id="PF00190">
    <property type="entry name" value="Cupin_1"/>
    <property type="match status" value="1"/>
</dbReference>
<keyword evidence="3" id="KW-0052">Apoplast</keyword>
<dbReference type="GO" id="GO:0048046">
    <property type="term" value="C:apoplast"/>
    <property type="evidence" value="ECO:0007669"/>
    <property type="project" value="UniProtKB-SubCell"/>
</dbReference>
<dbReference type="CDD" id="cd02241">
    <property type="entry name" value="cupin_OxOx"/>
    <property type="match status" value="1"/>
</dbReference>
<dbReference type="EMBL" id="PKMF04000439">
    <property type="protein sequence ID" value="KAK7831656.1"/>
    <property type="molecule type" value="Genomic_DNA"/>
</dbReference>
<keyword evidence="7 8" id="KW-0464">Manganese</keyword>
<dbReference type="SMART" id="SM00835">
    <property type="entry name" value="Cupin_1"/>
    <property type="match status" value="1"/>
</dbReference>
<evidence type="ECO:0000256" key="10">
    <source>
        <dbReference type="SAM" id="SignalP"/>
    </source>
</evidence>
<keyword evidence="10" id="KW-0732">Signal</keyword>
<evidence type="ECO:0000256" key="1">
    <source>
        <dbReference type="ARBA" id="ARBA00004271"/>
    </source>
</evidence>
<accession>A0AAW0JZH9</accession>
<dbReference type="PRINTS" id="PR00325">
    <property type="entry name" value="GERMIN"/>
</dbReference>
<evidence type="ECO:0000256" key="4">
    <source>
        <dbReference type="ARBA" id="ARBA00022525"/>
    </source>
</evidence>
<feature type="binding site" evidence="8">
    <location>
        <position position="199"/>
    </location>
    <ligand>
        <name>oxalate</name>
        <dbReference type="ChEBI" id="CHEBI:30623"/>
    </ligand>
</feature>
<proteinExistence type="inferred from homology"/>
<protein>
    <submittedName>
        <fullName evidence="12">Germin-like protein 9-3</fullName>
    </submittedName>
</protein>
<dbReference type="AlphaFoldDB" id="A0AAW0JZH9"/>
<gene>
    <name evidence="12" type="ORF">CFP56_027129</name>
</gene>
<dbReference type="Proteomes" id="UP000237347">
    <property type="component" value="Unassembled WGS sequence"/>
</dbReference>
<reference evidence="12 13" key="1">
    <citation type="journal article" date="2018" name="Sci. Data">
        <title>The draft genome sequence of cork oak.</title>
        <authorList>
            <person name="Ramos A.M."/>
            <person name="Usie A."/>
            <person name="Barbosa P."/>
            <person name="Barros P.M."/>
            <person name="Capote T."/>
            <person name="Chaves I."/>
            <person name="Simoes F."/>
            <person name="Abreu I."/>
            <person name="Carrasquinho I."/>
            <person name="Faro C."/>
            <person name="Guimaraes J.B."/>
            <person name="Mendonca D."/>
            <person name="Nobrega F."/>
            <person name="Rodrigues L."/>
            <person name="Saibo N.J.M."/>
            <person name="Varela M.C."/>
            <person name="Egas C."/>
            <person name="Matos J."/>
            <person name="Miguel C.M."/>
            <person name="Oliveira M.M."/>
            <person name="Ricardo C.P."/>
            <person name="Goncalves S."/>
        </authorList>
    </citation>
    <scope>NUCLEOTIDE SEQUENCE [LARGE SCALE GENOMIC DNA]</scope>
    <source>
        <strain evidence="13">cv. HL8</strain>
    </source>
</reference>
<feature type="binding site" evidence="9">
    <location>
        <position position="202"/>
    </location>
    <ligand>
        <name>Mn(2+)</name>
        <dbReference type="ChEBI" id="CHEBI:29035"/>
    </ligand>
</feature>
<dbReference type="SUPFAM" id="SSF51182">
    <property type="entry name" value="RmlC-like cupins"/>
    <property type="match status" value="1"/>
</dbReference>
<evidence type="ECO:0000256" key="9">
    <source>
        <dbReference type="PIRSR" id="PIRSR601929-2"/>
    </source>
</evidence>
<evidence type="ECO:0000313" key="12">
    <source>
        <dbReference type="EMBL" id="KAK7831656.1"/>
    </source>
</evidence>
<name>A0AAW0JZH9_QUESU</name>
<comment type="similarity">
    <text evidence="2">Belongs to the germin family.</text>
</comment>
<dbReference type="InterPro" id="IPR001929">
    <property type="entry name" value="Germin"/>
</dbReference>
<evidence type="ECO:0000256" key="6">
    <source>
        <dbReference type="ARBA" id="ARBA00023180"/>
    </source>
</evidence>
<evidence type="ECO:0000259" key="11">
    <source>
        <dbReference type="SMART" id="SM00835"/>
    </source>
</evidence>
<evidence type="ECO:0000256" key="8">
    <source>
        <dbReference type="PIRSR" id="PIRSR601929-1"/>
    </source>
</evidence>
<comment type="subcellular location">
    <subcellularLocation>
        <location evidence="1">Secreted</location>
        <location evidence="1">Extracellular space</location>
        <location evidence="1">Apoplast</location>
    </subcellularLocation>
</comment>
<evidence type="ECO:0000256" key="3">
    <source>
        <dbReference type="ARBA" id="ARBA00022523"/>
    </source>
</evidence>
<dbReference type="GO" id="GO:0030145">
    <property type="term" value="F:manganese ion binding"/>
    <property type="evidence" value="ECO:0007669"/>
    <property type="project" value="InterPro"/>
</dbReference>
<feature type="signal peptide" evidence="10">
    <location>
        <begin position="1"/>
        <end position="27"/>
    </location>
</feature>
<sequence length="372" mass="40722">MASKSFTKTFFSLLLVSSFAIIQMAIARDPDIISDFIVPANVTAIDANFFTFTGMRTLVRPGLPTNTTTFTAWKASMAEFPALNGQSVSYDVLYFPAGSINPPHTRTFFSLLLVSSFAVIQMAIAGDPYIISDFIVPANVTAIDANFFTFTGMRTLVRSGPPTNTTTFTAWKASMAEFPALNGQSVSYDVLYFPAGSINPPHTRVRATGLIFLLQGTLQVGLIDTTNKLYTQTLQAGDMFVFPKGLVHYQYNPDAQTPAIAIAAFGSSNPGSPKTLFNTNIDDIFLAKPFKRNVATILALKAVSVELSIIKNPTVVRMEQAILDGLQNLHATYQGGRRRIQVTVRDRADLLEECALSLFESFSQTDNKTNMR</sequence>
<dbReference type="InterPro" id="IPR014710">
    <property type="entry name" value="RmlC-like_jellyroll"/>
</dbReference>
<feature type="chain" id="PRO_5043362375" evidence="10">
    <location>
        <begin position="28"/>
        <end position="372"/>
    </location>
</feature>
<dbReference type="PANTHER" id="PTHR31238">
    <property type="entry name" value="GERMIN-LIKE PROTEIN SUBFAMILY 3 MEMBER 3"/>
    <property type="match status" value="1"/>
</dbReference>
<dbReference type="InterPro" id="IPR006045">
    <property type="entry name" value="Cupin_1"/>
</dbReference>
<keyword evidence="6" id="KW-0325">Glycoprotein</keyword>
<dbReference type="InterPro" id="IPR011051">
    <property type="entry name" value="RmlC_Cupin_sf"/>
</dbReference>
<keyword evidence="4" id="KW-0964">Secreted</keyword>
<feature type="domain" description="Cupin type-1" evidence="11">
    <location>
        <begin position="154"/>
        <end position="298"/>
    </location>
</feature>
<evidence type="ECO:0000313" key="13">
    <source>
        <dbReference type="Proteomes" id="UP000237347"/>
    </source>
</evidence>
<organism evidence="12 13">
    <name type="scientific">Quercus suber</name>
    <name type="common">Cork oak</name>
    <dbReference type="NCBI Taxonomy" id="58331"/>
    <lineage>
        <taxon>Eukaryota</taxon>
        <taxon>Viridiplantae</taxon>
        <taxon>Streptophyta</taxon>
        <taxon>Embryophyta</taxon>
        <taxon>Tracheophyta</taxon>
        <taxon>Spermatophyta</taxon>
        <taxon>Magnoliopsida</taxon>
        <taxon>eudicotyledons</taxon>
        <taxon>Gunneridae</taxon>
        <taxon>Pentapetalae</taxon>
        <taxon>rosids</taxon>
        <taxon>fabids</taxon>
        <taxon>Fagales</taxon>
        <taxon>Fagaceae</taxon>
        <taxon>Quercus</taxon>
    </lineage>
</organism>
<feature type="binding site" evidence="9">
    <location>
        <position position="248"/>
    </location>
    <ligand>
        <name>Mn(2+)</name>
        <dbReference type="ChEBI" id="CHEBI:29035"/>
    </ligand>
</feature>
<evidence type="ECO:0000256" key="5">
    <source>
        <dbReference type="ARBA" id="ARBA00022723"/>
    </source>
</evidence>
<comment type="caution">
    <text evidence="12">The sequence shown here is derived from an EMBL/GenBank/DDBJ whole genome shotgun (WGS) entry which is preliminary data.</text>
</comment>
<keyword evidence="13" id="KW-1185">Reference proteome</keyword>
<keyword evidence="5 8" id="KW-0479">Metal-binding</keyword>
<dbReference type="Gene3D" id="2.60.120.10">
    <property type="entry name" value="Jelly Rolls"/>
    <property type="match status" value="2"/>
</dbReference>
<evidence type="ECO:0000256" key="7">
    <source>
        <dbReference type="ARBA" id="ARBA00023211"/>
    </source>
</evidence>
<evidence type="ECO:0000256" key="2">
    <source>
        <dbReference type="ARBA" id="ARBA00007456"/>
    </source>
</evidence>